<keyword evidence="6 8" id="KW-0175">Coiled coil</keyword>
<dbReference type="EMBL" id="KB293809">
    <property type="protein sequence ID" value="ELU15363.1"/>
    <property type="molecule type" value="Genomic_DNA"/>
</dbReference>
<evidence type="ECO:0000313" key="12">
    <source>
        <dbReference type="EMBL" id="ELU15363.1"/>
    </source>
</evidence>
<dbReference type="InterPro" id="IPR008883">
    <property type="entry name" value="UEV_N"/>
</dbReference>
<evidence type="ECO:0000313" key="13">
    <source>
        <dbReference type="EnsemblMetazoa" id="CapteP155778"/>
    </source>
</evidence>
<dbReference type="FunCoup" id="R7V940">
    <property type="interactions" value="841"/>
</dbReference>
<dbReference type="PANTHER" id="PTHR23306">
    <property type="entry name" value="TUMOR SUSCEPTIBILITY GENE 101 PROTEIN-RELATED"/>
    <property type="match status" value="1"/>
</dbReference>
<dbReference type="CDD" id="cd11685">
    <property type="entry name" value="UEV_TSG101-like"/>
    <property type="match status" value="1"/>
</dbReference>
<dbReference type="Gene3D" id="3.10.110.10">
    <property type="entry name" value="Ubiquitin Conjugating Enzyme"/>
    <property type="match status" value="1"/>
</dbReference>
<feature type="compositionally biased region" description="Pro residues" evidence="9">
    <location>
        <begin position="149"/>
        <end position="158"/>
    </location>
</feature>
<evidence type="ECO:0008006" key="15">
    <source>
        <dbReference type="Google" id="ProtNLM"/>
    </source>
</evidence>
<evidence type="ECO:0000256" key="1">
    <source>
        <dbReference type="ARBA" id="ARBA00004177"/>
    </source>
</evidence>
<dbReference type="InterPro" id="IPR052070">
    <property type="entry name" value="ESCRT-I_UEV_domain"/>
</dbReference>
<comment type="subcellular location">
    <subcellularLocation>
        <location evidence="1">Endosome</location>
    </subcellularLocation>
</comment>
<protein>
    <recommendedName>
        <fullName evidence="15">UEV domain-containing protein</fullName>
    </recommendedName>
</protein>
<dbReference type="STRING" id="283909.R7V940"/>
<evidence type="ECO:0000256" key="4">
    <source>
        <dbReference type="ARBA" id="ARBA00022753"/>
    </source>
</evidence>
<dbReference type="OrthoDB" id="306304at2759"/>
<dbReference type="InterPro" id="IPR017916">
    <property type="entry name" value="SB_dom"/>
</dbReference>
<feature type="coiled-coil region" evidence="8">
    <location>
        <begin position="264"/>
        <end position="333"/>
    </location>
</feature>
<dbReference type="InterPro" id="IPR016135">
    <property type="entry name" value="UBQ-conjugating_enzyme/RWD"/>
</dbReference>
<dbReference type="SUPFAM" id="SSF54495">
    <property type="entry name" value="UBC-like"/>
    <property type="match status" value="1"/>
</dbReference>
<feature type="domain" description="SB" evidence="10">
    <location>
        <begin position="346"/>
        <end position="414"/>
    </location>
</feature>
<reference evidence="12 14" key="2">
    <citation type="journal article" date="2013" name="Nature">
        <title>Insights into bilaterian evolution from three spiralian genomes.</title>
        <authorList>
            <person name="Simakov O."/>
            <person name="Marletaz F."/>
            <person name="Cho S.J."/>
            <person name="Edsinger-Gonzales E."/>
            <person name="Havlak P."/>
            <person name="Hellsten U."/>
            <person name="Kuo D.H."/>
            <person name="Larsson T."/>
            <person name="Lv J."/>
            <person name="Arendt D."/>
            <person name="Savage R."/>
            <person name="Osoegawa K."/>
            <person name="de Jong P."/>
            <person name="Grimwood J."/>
            <person name="Chapman J.A."/>
            <person name="Shapiro H."/>
            <person name="Aerts A."/>
            <person name="Otillar R.P."/>
            <person name="Terry A.Y."/>
            <person name="Boore J.L."/>
            <person name="Grigoriev I.V."/>
            <person name="Lindberg D.R."/>
            <person name="Seaver E.C."/>
            <person name="Weisblat D.A."/>
            <person name="Putnam N.H."/>
            <person name="Rokhsar D.S."/>
        </authorList>
    </citation>
    <scope>NUCLEOTIDE SEQUENCE</scope>
    <source>
        <strain evidence="12 14">I ESC-2004</strain>
    </source>
</reference>
<feature type="compositionally biased region" description="Polar residues" evidence="9">
    <location>
        <begin position="233"/>
        <end position="245"/>
    </location>
</feature>
<evidence type="ECO:0000256" key="7">
    <source>
        <dbReference type="PROSITE-ProRule" id="PRU00644"/>
    </source>
</evidence>
<dbReference type="Gene3D" id="6.10.140.820">
    <property type="match status" value="1"/>
</dbReference>
<dbReference type="PROSITE" id="PS51312">
    <property type="entry name" value="SB"/>
    <property type="match status" value="1"/>
</dbReference>
<dbReference type="Pfam" id="PF05743">
    <property type="entry name" value="UEV"/>
    <property type="match status" value="1"/>
</dbReference>
<evidence type="ECO:0000259" key="11">
    <source>
        <dbReference type="PROSITE" id="PS51322"/>
    </source>
</evidence>
<dbReference type="GO" id="GO:0043130">
    <property type="term" value="F:ubiquitin binding"/>
    <property type="evidence" value="ECO:0007669"/>
    <property type="project" value="TreeGrafter"/>
</dbReference>
<reference evidence="13" key="3">
    <citation type="submission" date="2015-06" db="UniProtKB">
        <authorList>
            <consortium name="EnsemblMetazoa"/>
        </authorList>
    </citation>
    <scope>IDENTIFICATION</scope>
</reference>
<dbReference type="GO" id="GO:0000813">
    <property type="term" value="C:ESCRT I complex"/>
    <property type="evidence" value="ECO:0007669"/>
    <property type="project" value="TreeGrafter"/>
</dbReference>
<comment type="similarity">
    <text evidence="2">Belongs to the ubiquitin-conjugating enzyme family. UEV subfamily.</text>
</comment>
<dbReference type="EnsemblMetazoa" id="CapteT155778">
    <property type="protein sequence ID" value="CapteP155778"/>
    <property type="gene ID" value="CapteG155778"/>
</dbReference>
<keyword evidence="14" id="KW-1185">Reference proteome</keyword>
<evidence type="ECO:0000256" key="5">
    <source>
        <dbReference type="ARBA" id="ARBA00022927"/>
    </source>
</evidence>
<dbReference type="OMA" id="YMNFPQP"/>
<reference evidence="14" key="1">
    <citation type="submission" date="2012-12" db="EMBL/GenBank/DDBJ databases">
        <authorList>
            <person name="Hellsten U."/>
            <person name="Grimwood J."/>
            <person name="Chapman J.A."/>
            <person name="Shapiro H."/>
            <person name="Aerts A."/>
            <person name="Otillar R.P."/>
            <person name="Terry A.Y."/>
            <person name="Boore J.L."/>
            <person name="Simakov O."/>
            <person name="Marletaz F."/>
            <person name="Cho S.-J."/>
            <person name="Edsinger-Gonzales E."/>
            <person name="Havlak P."/>
            <person name="Kuo D.-H."/>
            <person name="Larsson T."/>
            <person name="Lv J."/>
            <person name="Arendt D."/>
            <person name="Savage R."/>
            <person name="Osoegawa K."/>
            <person name="de Jong P."/>
            <person name="Lindberg D.R."/>
            <person name="Seaver E.C."/>
            <person name="Weisblat D.A."/>
            <person name="Putnam N.H."/>
            <person name="Grigoriev I.V."/>
            <person name="Rokhsar D.S."/>
        </authorList>
    </citation>
    <scope>NUCLEOTIDE SEQUENCE</scope>
    <source>
        <strain evidence="14">I ESC-2004</strain>
    </source>
</reference>
<feature type="region of interest" description="Disordered" evidence="9">
    <location>
        <begin position="223"/>
        <end position="245"/>
    </location>
</feature>
<dbReference type="Gene3D" id="6.10.250.370">
    <property type="match status" value="1"/>
</dbReference>
<keyword evidence="3 7" id="KW-0813">Transport</keyword>
<evidence type="ECO:0000259" key="10">
    <source>
        <dbReference type="PROSITE" id="PS51312"/>
    </source>
</evidence>
<keyword evidence="4" id="KW-0967">Endosome</keyword>
<dbReference type="Proteomes" id="UP000014760">
    <property type="component" value="Unassembled WGS sequence"/>
</dbReference>
<evidence type="ECO:0000256" key="8">
    <source>
        <dbReference type="SAM" id="Coils"/>
    </source>
</evidence>
<dbReference type="Pfam" id="PF09454">
    <property type="entry name" value="Vps23_core"/>
    <property type="match status" value="1"/>
</dbReference>
<evidence type="ECO:0000256" key="9">
    <source>
        <dbReference type="SAM" id="MobiDB-lite"/>
    </source>
</evidence>
<dbReference type="GO" id="GO:0015031">
    <property type="term" value="P:protein transport"/>
    <property type="evidence" value="ECO:0007669"/>
    <property type="project" value="UniProtKB-UniRule"/>
</dbReference>
<proteinExistence type="inferred from homology"/>
<evidence type="ECO:0000256" key="2">
    <source>
        <dbReference type="ARBA" id="ARBA00009594"/>
    </source>
</evidence>
<gene>
    <name evidence="12" type="ORF">CAPTEDRAFT_155778</name>
</gene>
<dbReference type="AlphaFoldDB" id="R7V940"/>
<evidence type="ECO:0000256" key="3">
    <source>
        <dbReference type="ARBA" id="ARBA00022448"/>
    </source>
</evidence>
<dbReference type="InterPro" id="IPR037202">
    <property type="entry name" value="ESCRT_assembly_dom"/>
</dbReference>
<dbReference type="HOGENOM" id="CLU_017548_1_1_1"/>
<sequence length="415" mass="46042">MAAYEAYLRTALAKYEYADITKRDILNALRSYTDLRPMKDTFIFNDGKRQELLCLTGTIPVSFKGSTYNIPICLWLMTTHPYNPPMVYVRPTATMQIKPGKHVDTNGKIYLPYLHEWKHPQSDLYGLIQILSIVFGEEPPVFAKSSAGPPRPAYPPQSRPNLPYPNSGGAMPMPTLPASSGNTGYPANPSYPGYPGYPAQATQPSSAYPGYSSAGYAQPTATQAPSYGGYPSQPANSTTVASGNSLSDEQIKASLLTAVEDKMRRRLKEIFAQAQAELDVLKKTEEDLQKGKQTLDSMLQKLETEQNEVERNITLLQEKDEELRSSLEKVEGKEDIPIDDIVLPAAPLYRQLLTAFAEEQATADAIYYLGEALRRGVIDLDVFLKQVRGLSRKQFLLRALVHKCRQKAGLPDLTG</sequence>
<organism evidence="12">
    <name type="scientific">Capitella teleta</name>
    <name type="common">Polychaete worm</name>
    <dbReference type="NCBI Taxonomy" id="283909"/>
    <lineage>
        <taxon>Eukaryota</taxon>
        <taxon>Metazoa</taxon>
        <taxon>Spiralia</taxon>
        <taxon>Lophotrochozoa</taxon>
        <taxon>Annelida</taxon>
        <taxon>Polychaeta</taxon>
        <taxon>Sedentaria</taxon>
        <taxon>Scolecida</taxon>
        <taxon>Capitellidae</taxon>
        <taxon>Capitella</taxon>
    </lineage>
</organism>
<evidence type="ECO:0000256" key="6">
    <source>
        <dbReference type="ARBA" id="ARBA00023054"/>
    </source>
</evidence>
<dbReference type="PANTHER" id="PTHR23306:SF3">
    <property type="entry name" value="TUMOR SUPPRESSOR PROTEIN 101"/>
    <property type="match status" value="1"/>
</dbReference>
<dbReference type="PROSITE" id="PS51322">
    <property type="entry name" value="UEV"/>
    <property type="match status" value="1"/>
</dbReference>
<dbReference type="EMBL" id="AMQN01004548">
    <property type="status" value="NOT_ANNOTATED_CDS"/>
    <property type="molecule type" value="Genomic_DNA"/>
</dbReference>
<feature type="domain" description="UEV" evidence="11">
    <location>
        <begin position="2"/>
        <end position="145"/>
    </location>
</feature>
<feature type="region of interest" description="Disordered" evidence="9">
    <location>
        <begin position="144"/>
        <end position="184"/>
    </location>
</feature>
<evidence type="ECO:0000313" key="14">
    <source>
        <dbReference type="Proteomes" id="UP000014760"/>
    </source>
</evidence>
<dbReference type="SUPFAM" id="SSF140111">
    <property type="entry name" value="Endosomal sorting complex assembly domain"/>
    <property type="match status" value="1"/>
</dbReference>
<dbReference type="GO" id="GO:0008333">
    <property type="term" value="P:endosome to lysosome transport"/>
    <property type="evidence" value="ECO:0007669"/>
    <property type="project" value="TreeGrafter"/>
</dbReference>
<accession>R7V940</accession>
<keyword evidence="5 7" id="KW-0653">Protein transport</keyword>
<name>R7V940_CAPTE</name>